<protein>
    <submittedName>
        <fullName evidence="2">Uncharacterized protein</fullName>
    </submittedName>
</protein>
<accession>A0A914VEK3</accession>
<name>A0A914VEK3_9BILA</name>
<dbReference type="AlphaFoldDB" id="A0A914VEK3"/>
<dbReference type="WBParaSite" id="PSAMB.scaffold185size68067.g3069.t1">
    <property type="protein sequence ID" value="PSAMB.scaffold185size68067.g3069.t1"/>
    <property type="gene ID" value="PSAMB.scaffold185size68067.g3069"/>
</dbReference>
<sequence>MFKIKVCQNKPFGFPDVKAAAQLIAVQEACATEQALDRDTSGRGRQIFRVVGKGTQYTNEPIDYIPLVIAERPAHFHRGLLAIHTQWVAQLAQSRQHGKAQIPSSQHILNNSHRLLTTVSALKRLKELLPCDRMMLWKCVATERASDKISRTSACEKIESLITSCNL</sequence>
<reference evidence="2" key="1">
    <citation type="submission" date="2022-11" db="UniProtKB">
        <authorList>
            <consortium name="WormBaseParasite"/>
        </authorList>
    </citation>
    <scope>IDENTIFICATION</scope>
</reference>
<keyword evidence="1" id="KW-1185">Reference proteome</keyword>
<organism evidence="1 2">
    <name type="scientific">Plectus sambesii</name>
    <dbReference type="NCBI Taxonomy" id="2011161"/>
    <lineage>
        <taxon>Eukaryota</taxon>
        <taxon>Metazoa</taxon>
        <taxon>Ecdysozoa</taxon>
        <taxon>Nematoda</taxon>
        <taxon>Chromadorea</taxon>
        <taxon>Plectida</taxon>
        <taxon>Plectina</taxon>
        <taxon>Plectoidea</taxon>
        <taxon>Plectidae</taxon>
        <taxon>Plectus</taxon>
    </lineage>
</organism>
<evidence type="ECO:0000313" key="1">
    <source>
        <dbReference type="Proteomes" id="UP000887566"/>
    </source>
</evidence>
<proteinExistence type="predicted"/>
<dbReference type="Proteomes" id="UP000887566">
    <property type="component" value="Unplaced"/>
</dbReference>
<evidence type="ECO:0000313" key="2">
    <source>
        <dbReference type="WBParaSite" id="PSAMB.scaffold185size68067.g3069.t1"/>
    </source>
</evidence>